<dbReference type="PRINTS" id="PR00134">
    <property type="entry name" value="GLHYDRLASE10"/>
</dbReference>
<evidence type="ECO:0000256" key="9">
    <source>
        <dbReference type="RuleBase" id="RU361174"/>
    </source>
</evidence>
<keyword evidence="3 12" id="KW-0858">Xylan degradation</keyword>
<dbReference type="Proteomes" id="UP000282211">
    <property type="component" value="Unassembled WGS sequence"/>
</dbReference>
<dbReference type="PROSITE" id="PS51318">
    <property type="entry name" value="TAT"/>
    <property type="match status" value="1"/>
</dbReference>
<feature type="chain" id="PRO_5019452531" description="Beta-xylanase" evidence="10">
    <location>
        <begin position="21"/>
        <end position="387"/>
    </location>
</feature>
<dbReference type="PROSITE" id="PS51257">
    <property type="entry name" value="PROKAR_LIPOPROTEIN"/>
    <property type="match status" value="1"/>
</dbReference>
<evidence type="ECO:0000256" key="6">
    <source>
        <dbReference type="ARBA" id="ARBA00023277"/>
    </source>
</evidence>
<reference evidence="12 13" key="1">
    <citation type="submission" date="2018-10" db="EMBL/GenBank/DDBJ databases">
        <title>Genomic Encyclopedia of Type Strains, Phase IV (KMG-IV): sequencing the most valuable type-strain genomes for metagenomic binning, comparative biology and taxonomic classification.</title>
        <authorList>
            <person name="Goeker M."/>
        </authorList>
    </citation>
    <scope>NUCLEOTIDE SEQUENCE [LARGE SCALE GENOMIC DNA]</scope>
    <source>
        <strain evidence="12 13">DSM 22008</strain>
    </source>
</reference>
<dbReference type="InterPro" id="IPR001000">
    <property type="entry name" value="GH10_dom"/>
</dbReference>
<dbReference type="GO" id="GO:0031176">
    <property type="term" value="F:endo-1,4-beta-xylanase activity"/>
    <property type="evidence" value="ECO:0007669"/>
    <property type="project" value="UniProtKB-EC"/>
</dbReference>
<feature type="domain" description="GH10" evidence="11">
    <location>
        <begin position="52"/>
        <end position="376"/>
    </location>
</feature>
<keyword evidence="13" id="KW-1185">Reference proteome</keyword>
<gene>
    <name evidence="12" type="ORF">DES40_0468</name>
</gene>
<proteinExistence type="inferred from homology"/>
<protein>
    <recommendedName>
        <fullName evidence="9">Beta-xylanase</fullName>
        <ecNumber evidence="9">3.2.1.8</ecNumber>
    </recommendedName>
</protein>
<evidence type="ECO:0000313" key="12">
    <source>
        <dbReference type="EMBL" id="RKQ71157.1"/>
    </source>
</evidence>
<dbReference type="GO" id="GO:0045493">
    <property type="term" value="P:xylan catabolic process"/>
    <property type="evidence" value="ECO:0007669"/>
    <property type="project" value="UniProtKB-KW"/>
</dbReference>
<dbReference type="PANTHER" id="PTHR31490:SF88">
    <property type="entry name" value="BETA-XYLANASE"/>
    <property type="match status" value="1"/>
</dbReference>
<evidence type="ECO:0000256" key="2">
    <source>
        <dbReference type="ARBA" id="ARBA00007495"/>
    </source>
</evidence>
<name>A0A420WJH1_9PROT</name>
<evidence type="ECO:0000256" key="7">
    <source>
        <dbReference type="ARBA" id="ARBA00023295"/>
    </source>
</evidence>
<dbReference type="OrthoDB" id="9815836at2"/>
<dbReference type="PANTHER" id="PTHR31490">
    <property type="entry name" value="GLYCOSYL HYDROLASE"/>
    <property type="match status" value="1"/>
</dbReference>
<keyword evidence="7 9" id="KW-0326">Glycosidase</keyword>
<keyword evidence="8 9" id="KW-0624">Polysaccharide degradation</keyword>
<comment type="caution">
    <text evidence="12">The sequence shown here is derived from an EMBL/GenBank/DDBJ whole genome shotgun (WGS) entry which is preliminary data.</text>
</comment>
<feature type="signal peptide" evidence="10">
    <location>
        <begin position="1"/>
        <end position="20"/>
    </location>
</feature>
<comment type="catalytic activity">
    <reaction evidence="1 9">
        <text>Endohydrolysis of (1-&gt;4)-beta-D-xylosidic linkages in xylans.</text>
        <dbReference type="EC" id="3.2.1.8"/>
    </reaction>
</comment>
<dbReference type="Pfam" id="PF00331">
    <property type="entry name" value="Glyco_hydro_10"/>
    <property type="match status" value="1"/>
</dbReference>
<keyword evidence="6 9" id="KW-0119">Carbohydrate metabolism</keyword>
<keyword evidence="5 9" id="KW-0378">Hydrolase</keyword>
<evidence type="ECO:0000256" key="8">
    <source>
        <dbReference type="ARBA" id="ARBA00023326"/>
    </source>
</evidence>
<dbReference type="InterPro" id="IPR017853">
    <property type="entry name" value="GH"/>
</dbReference>
<evidence type="ECO:0000313" key="13">
    <source>
        <dbReference type="Proteomes" id="UP000282211"/>
    </source>
</evidence>
<dbReference type="InParanoid" id="A0A420WJH1"/>
<accession>A0A420WJH1</accession>
<evidence type="ECO:0000256" key="3">
    <source>
        <dbReference type="ARBA" id="ARBA00022651"/>
    </source>
</evidence>
<dbReference type="EC" id="3.2.1.8" evidence="9"/>
<dbReference type="EMBL" id="RBII01000001">
    <property type="protein sequence ID" value="RKQ71157.1"/>
    <property type="molecule type" value="Genomic_DNA"/>
</dbReference>
<evidence type="ECO:0000256" key="4">
    <source>
        <dbReference type="ARBA" id="ARBA00022729"/>
    </source>
</evidence>
<dbReference type="AlphaFoldDB" id="A0A420WJH1"/>
<dbReference type="InterPro" id="IPR044846">
    <property type="entry name" value="GH10"/>
</dbReference>
<dbReference type="InterPro" id="IPR006311">
    <property type="entry name" value="TAT_signal"/>
</dbReference>
<dbReference type="SMART" id="SM00633">
    <property type="entry name" value="Glyco_10"/>
    <property type="match status" value="1"/>
</dbReference>
<evidence type="ECO:0000259" key="11">
    <source>
        <dbReference type="PROSITE" id="PS51760"/>
    </source>
</evidence>
<keyword evidence="4 10" id="KW-0732">Signal</keyword>
<evidence type="ECO:0000256" key="1">
    <source>
        <dbReference type="ARBA" id="ARBA00000681"/>
    </source>
</evidence>
<evidence type="ECO:0000256" key="10">
    <source>
        <dbReference type="SAM" id="SignalP"/>
    </source>
</evidence>
<dbReference type="SUPFAM" id="SSF51445">
    <property type="entry name" value="(Trans)glycosidases"/>
    <property type="match status" value="1"/>
</dbReference>
<evidence type="ECO:0000256" key="5">
    <source>
        <dbReference type="ARBA" id="ARBA00022801"/>
    </source>
</evidence>
<dbReference type="RefSeq" id="WP_121098959.1">
    <property type="nucleotide sequence ID" value="NZ_RBII01000001.1"/>
</dbReference>
<dbReference type="PROSITE" id="PS51760">
    <property type="entry name" value="GH10_2"/>
    <property type="match status" value="1"/>
</dbReference>
<organism evidence="12 13">
    <name type="scientific">Litorimonas taeanensis</name>
    <dbReference type="NCBI Taxonomy" id="568099"/>
    <lineage>
        <taxon>Bacteria</taxon>
        <taxon>Pseudomonadati</taxon>
        <taxon>Pseudomonadota</taxon>
        <taxon>Alphaproteobacteria</taxon>
        <taxon>Maricaulales</taxon>
        <taxon>Robiginitomaculaceae</taxon>
    </lineage>
</organism>
<sequence>MLTRRHFLAAASAAATTACATHPPSALLDSKTLKDIAKSSGLRFGNAIAYWGNNDGEGVNRPDNPFNDKTYMELVKTHCDIVVAENEFKRYTVQPVPGDYRFERANGVAKFAADNHMGLRGHTLLWNRNTYMPQWVQDLDLNATSAEAHLDEYFGALISNFDGQVYSWDVANETIDPETGEIRNTVFTKALGPGVMDTAFRIAKSHAPNAQLVYNDYMSWEKHSAAHRRGILKLLEDMKKRGTPIDALGIQGHLGTYAGDPVTGFTTSYDKADWLHFLNEVKDMGLDITITEFDVNDERLTANVVKRDQIVADYAREYLDMTLDFANVKEILTWGMVDHHSWLQDFWPREDGLDKRGTPFDKNYRQKPLYTALAESMAAAPKRAPLA</sequence>
<comment type="similarity">
    <text evidence="2 9">Belongs to the glycosyl hydrolase 10 (cellulase F) family.</text>
</comment>
<dbReference type="Gene3D" id="3.20.20.80">
    <property type="entry name" value="Glycosidases"/>
    <property type="match status" value="1"/>
</dbReference>